<dbReference type="EMBL" id="JASPKY010000051">
    <property type="protein sequence ID" value="KAK9745164.1"/>
    <property type="molecule type" value="Genomic_DNA"/>
</dbReference>
<evidence type="ECO:0000256" key="1">
    <source>
        <dbReference type="SAM" id="MobiDB-lite"/>
    </source>
</evidence>
<evidence type="ECO:0000313" key="2">
    <source>
        <dbReference type="EMBL" id="KAK9745164.1"/>
    </source>
</evidence>
<dbReference type="Proteomes" id="UP001458880">
    <property type="component" value="Unassembled WGS sequence"/>
</dbReference>
<gene>
    <name evidence="2" type="ORF">QE152_g7154</name>
</gene>
<sequence length="204" mass="22436">MANIGDVIENQTSNAASNNYVTVIPVDYSTNLIYNSQTPDYIVEQYSDFSKRAHDDYIQTEDVQNDQGALYSVSQRVQSVNANYSNACPTDKYGPEQKCSAVEGNWNREVDKPENANAKPSNEKVNNDIDNSPIPPMATANTSTTNENIVGPVLPTCVYLHDRVAIMLEIEDSTSATVDLMCNAIVSADEVGLNKQLKIAHLQQ</sequence>
<feature type="region of interest" description="Disordered" evidence="1">
    <location>
        <begin position="110"/>
        <end position="146"/>
    </location>
</feature>
<proteinExistence type="predicted"/>
<reference evidence="2 3" key="1">
    <citation type="journal article" date="2024" name="BMC Genomics">
        <title>De novo assembly and annotation of Popillia japonica's genome with initial clues to its potential as an invasive pest.</title>
        <authorList>
            <person name="Cucini C."/>
            <person name="Boschi S."/>
            <person name="Funari R."/>
            <person name="Cardaioli E."/>
            <person name="Iannotti N."/>
            <person name="Marturano G."/>
            <person name="Paoli F."/>
            <person name="Bruttini M."/>
            <person name="Carapelli A."/>
            <person name="Frati F."/>
            <person name="Nardi F."/>
        </authorList>
    </citation>
    <scope>NUCLEOTIDE SEQUENCE [LARGE SCALE GENOMIC DNA]</scope>
    <source>
        <strain evidence="2">DMR45628</strain>
    </source>
</reference>
<name>A0AAW1MFZ0_POPJA</name>
<accession>A0AAW1MFZ0</accession>
<dbReference type="AlphaFoldDB" id="A0AAW1MFZ0"/>
<comment type="caution">
    <text evidence="2">The sequence shown here is derived from an EMBL/GenBank/DDBJ whole genome shotgun (WGS) entry which is preliminary data.</text>
</comment>
<evidence type="ECO:0000313" key="3">
    <source>
        <dbReference type="Proteomes" id="UP001458880"/>
    </source>
</evidence>
<protein>
    <submittedName>
        <fullName evidence="2">Uncharacterized protein</fullName>
    </submittedName>
</protein>
<keyword evidence="3" id="KW-1185">Reference proteome</keyword>
<organism evidence="2 3">
    <name type="scientific">Popillia japonica</name>
    <name type="common">Japanese beetle</name>
    <dbReference type="NCBI Taxonomy" id="7064"/>
    <lineage>
        <taxon>Eukaryota</taxon>
        <taxon>Metazoa</taxon>
        <taxon>Ecdysozoa</taxon>
        <taxon>Arthropoda</taxon>
        <taxon>Hexapoda</taxon>
        <taxon>Insecta</taxon>
        <taxon>Pterygota</taxon>
        <taxon>Neoptera</taxon>
        <taxon>Endopterygota</taxon>
        <taxon>Coleoptera</taxon>
        <taxon>Polyphaga</taxon>
        <taxon>Scarabaeiformia</taxon>
        <taxon>Scarabaeidae</taxon>
        <taxon>Rutelinae</taxon>
        <taxon>Popillia</taxon>
    </lineage>
</organism>